<dbReference type="SUPFAM" id="SSF53223">
    <property type="entry name" value="Aminoacid dehydrogenase-like, N-terminal domain"/>
    <property type="match status" value="1"/>
</dbReference>
<feature type="active site" description="Proton donor/acceptor" evidence="4">
    <location>
        <position position="104"/>
    </location>
</feature>
<dbReference type="InterPro" id="IPR036291">
    <property type="entry name" value="NAD(P)-bd_dom_sf"/>
</dbReference>
<keyword evidence="3 5" id="KW-0520">NAD</keyword>
<sequence length="378" mass="41005">MFFIVSFAACLINTFLMTGNSSAVNSILDQLSALGHKKVVFCNDPDTGLKAIIAIHDTTLGPALGGTRMWSYATENEALQDVLRLSRSMTYKAAITGLNLGGGKAVIIGDSRKGKSEAMMRSYGRFIQNLNGEYITAEDLGTTTKDMEYIRMETKHVTGVPESIGGMGDPSPTTAKGVYLGIKACVKEVFGTDILAGRSVVVQGIGNVGEQLVELLRKDNVEVFISDINEERLAEVARKYKAKPVSADKIFGLDADIYAPCALGATVNERTIPKMKFAIIAGSANNQLADEQANGQLLLEKNILFAPDYLINAGGLINCYSELTGFGKKRTMQLTENIYEATRNVIRLSKTDNIPTILAANRIAEQRIIDIKKIKSSF</sequence>
<dbReference type="AlphaFoldDB" id="A0A1I2EH98"/>
<reference evidence="9 10" key="1">
    <citation type="submission" date="2016-10" db="EMBL/GenBank/DDBJ databases">
        <authorList>
            <person name="de Groot N.N."/>
        </authorList>
    </citation>
    <scope>NUCLEOTIDE SEQUENCE [LARGE SCALE GENOMIC DNA]</scope>
    <source>
        <strain evidence="9 10">ATCC 51969</strain>
    </source>
</reference>
<keyword evidence="2 6" id="KW-0560">Oxidoreductase</keyword>
<dbReference type="InterPro" id="IPR006097">
    <property type="entry name" value="Glu/Leu/Phe/Val/Trp_DH_dimer"/>
</dbReference>
<evidence type="ECO:0000256" key="5">
    <source>
        <dbReference type="PIRSR" id="PIRSR000188-2"/>
    </source>
</evidence>
<feature type="binding site" evidence="5">
    <location>
        <begin position="204"/>
        <end position="209"/>
    </location>
    <ligand>
        <name>NAD(+)</name>
        <dbReference type="ChEBI" id="CHEBI:57540"/>
    </ligand>
</feature>
<dbReference type="Proteomes" id="UP000183129">
    <property type="component" value="Unassembled WGS sequence"/>
</dbReference>
<dbReference type="PANTHER" id="PTHR42722:SF1">
    <property type="entry name" value="VALINE DEHYDROGENASE"/>
    <property type="match status" value="1"/>
</dbReference>
<evidence type="ECO:0000256" key="4">
    <source>
        <dbReference type="PIRSR" id="PIRSR000188-1"/>
    </source>
</evidence>
<evidence type="ECO:0000256" key="3">
    <source>
        <dbReference type="ARBA" id="ARBA00023027"/>
    </source>
</evidence>
<dbReference type="PANTHER" id="PTHR42722">
    <property type="entry name" value="LEUCINE DEHYDROGENASE"/>
    <property type="match status" value="1"/>
</dbReference>
<name>A0A1I2EH98_9SPHI</name>
<protein>
    <submittedName>
        <fullName evidence="9">Leucine dehydrogenase</fullName>
    </submittedName>
</protein>
<evidence type="ECO:0000256" key="6">
    <source>
        <dbReference type="RuleBase" id="RU004417"/>
    </source>
</evidence>
<dbReference type="GO" id="GO:0016639">
    <property type="term" value="F:oxidoreductase activity, acting on the CH-NH2 group of donors, NAD or NADP as acceptor"/>
    <property type="evidence" value="ECO:0007669"/>
    <property type="project" value="InterPro"/>
</dbReference>
<keyword evidence="5" id="KW-0547">Nucleotide-binding</keyword>
<proteinExistence type="inferred from homology"/>
<evidence type="ECO:0000256" key="2">
    <source>
        <dbReference type="ARBA" id="ARBA00023002"/>
    </source>
</evidence>
<dbReference type="Pfam" id="PF00208">
    <property type="entry name" value="ELFV_dehydrog"/>
    <property type="match status" value="1"/>
</dbReference>
<dbReference type="EMBL" id="FONS01000003">
    <property type="protein sequence ID" value="SFE91630.1"/>
    <property type="molecule type" value="Genomic_DNA"/>
</dbReference>
<dbReference type="InterPro" id="IPR046346">
    <property type="entry name" value="Aminoacid_DH-like_N_sf"/>
</dbReference>
<dbReference type="InterPro" id="IPR006095">
    <property type="entry name" value="Glu/Leu/Phe/Val/Trp_DH"/>
</dbReference>
<evidence type="ECO:0000313" key="10">
    <source>
        <dbReference type="Proteomes" id="UP000183129"/>
    </source>
</evidence>
<dbReference type="SUPFAM" id="SSF51735">
    <property type="entry name" value="NAD(P)-binding Rossmann-fold domains"/>
    <property type="match status" value="1"/>
</dbReference>
<dbReference type="Gene3D" id="3.40.50.10860">
    <property type="entry name" value="Leucine Dehydrogenase, chain A, domain 1"/>
    <property type="match status" value="1"/>
</dbReference>
<dbReference type="SMART" id="SM00839">
    <property type="entry name" value="ELFV_dehydrog"/>
    <property type="match status" value="1"/>
</dbReference>
<dbReference type="GO" id="GO:0000166">
    <property type="term" value="F:nucleotide binding"/>
    <property type="evidence" value="ECO:0007669"/>
    <property type="project" value="UniProtKB-KW"/>
</dbReference>
<evidence type="ECO:0000256" key="1">
    <source>
        <dbReference type="ARBA" id="ARBA00006382"/>
    </source>
</evidence>
<dbReference type="GO" id="GO:0006520">
    <property type="term" value="P:amino acid metabolic process"/>
    <property type="evidence" value="ECO:0007669"/>
    <property type="project" value="InterPro"/>
</dbReference>
<evidence type="ECO:0000259" key="8">
    <source>
        <dbReference type="SMART" id="SM00839"/>
    </source>
</evidence>
<dbReference type="STRING" id="34086.SAMN04488084_10218"/>
<evidence type="ECO:0000256" key="7">
    <source>
        <dbReference type="SAM" id="SignalP"/>
    </source>
</evidence>
<dbReference type="Pfam" id="PF02812">
    <property type="entry name" value="ELFV_dehydrog_N"/>
    <property type="match status" value="1"/>
</dbReference>
<dbReference type="PRINTS" id="PR00082">
    <property type="entry name" value="GLFDHDRGNASE"/>
</dbReference>
<feature type="domain" description="Glutamate/phenylalanine/leucine/valine/L-tryptophan dehydrogenase C-terminal" evidence="8">
    <location>
        <begin position="168"/>
        <end position="376"/>
    </location>
</feature>
<gene>
    <name evidence="9" type="ORF">SAMN03003324_01794</name>
</gene>
<dbReference type="Gene3D" id="3.40.50.720">
    <property type="entry name" value="NAD(P)-binding Rossmann-like Domain"/>
    <property type="match status" value="1"/>
</dbReference>
<dbReference type="PIRSF" id="PIRSF000188">
    <property type="entry name" value="Phe_leu_dh"/>
    <property type="match status" value="1"/>
</dbReference>
<organism evidence="9 10">
    <name type="scientific">Pedobacter antarcticus</name>
    <dbReference type="NCBI Taxonomy" id="34086"/>
    <lineage>
        <taxon>Bacteria</taxon>
        <taxon>Pseudomonadati</taxon>
        <taxon>Bacteroidota</taxon>
        <taxon>Sphingobacteriia</taxon>
        <taxon>Sphingobacteriales</taxon>
        <taxon>Sphingobacteriaceae</taxon>
        <taxon>Pedobacter</taxon>
    </lineage>
</organism>
<evidence type="ECO:0000313" key="9">
    <source>
        <dbReference type="EMBL" id="SFE91630.1"/>
    </source>
</evidence>
<feature type="signal peptide" evidence="7">
    <location>
        <begin position="1"/>
        <end position="23"/>
    </location>
</feature>
<feature type="chain" id="PRO_5010158708" evidence="7">
    <location>
        <begin position="24"/>
        <end position="378"/>
    </location>
</feature>
<comment type="similarity">
    <text evidence="1 6">Belongs to the Glu/Leu/Phe/Val dehydrogenases family.</text>
</comment>
<dbReference type="FunFam" id="3.40.50.10860:FF:000010">
    <property type="entry name" value="Leucine dehydrogenase"/>
    <property type="match status" value="1"/>
</dbReference>
<accession>A0A1I2EH98</accession>
<dbReference type="InterPro" id="IPR006096">
    <property type="entry name" value="Glu/Leu/Phe/Val/Trp_DH_C"/>
</dbReference>
<dbReference type="InterPro" id="IPR016211">
    <property type="entry name" value="Glu/Phe/Leu/Val/Trp_DH_bac/arc"/>
</dbReference>
<keyword evidence="7" id="KW-0732">Signal</keyword>
<dbReference type="CDD" id="cd01075">
    <property type="entry name" value="NAD_bind_Leu_Phe_Val_DH"/>
    <property type="match status" value="1"/>
</dbReference>